<dbReference type="InterPro" id="IPR001713">
    <property type="entry name" value="Prot_inh_stefin"/>
</dbReference>
<reference evidence="8" key="2">
    <citation type="submission" date="2025-08" db="UniProtKB">
        <authorList>
            <consortium name="Ensembl"/>
        </authorList>
    </citation>
    <scope>IDENTIFICATION</scope>
</reference>
<dbReference type="AlphaFoldDB" id="A0A669CNL5"/>
<evidence type="ECO:0000313" key="9">
    <source>
        <dbReference type="Proteomes" id="UP000005207"/>
    </source>
</evidence>
<dbReference type="GO" id="GO:0004869">
    <property type="term" value="F:cysteine-type endopeptidase inhibitor activity"/>
    <property type="evidence" value="ECO:0007669"/>
    <property type="project" value="UniProtKB-KW"/>
</dbReference>
<dbReference type="PANTHER" id="PTHR11414:SF21">
    <property type="entry name" value="CYSTATIN 14A, TANDEM DUPLICATE 1-RELATED"/>
    <property type="match status" value="1"/>
</dbReference>
<dbReference type="InterPro" id="IPR000010">
    <property type="entry name" value="Cystatin_dom"/>
</dbReference>
<reference evidence="8" key="3">
    <citation type="submission" date="2025-09" db="UniProtKB">
        <authorList>
            <consortium name="Ensembl"/>
        </authorList>
    </citation>
    <scope>IDENTIFICATION</scope>
</reference>
<dbReference type="Pfam" id="PF00031">
    <property type="entry name" value="Cystatin"/>
    <property type="match status" value="2"/>
</dbReference>
<dbReference type="Ensembl" id="ENSONIT00000043553.1">
    <property type="protein sequence ID" value="ENSONIP00000049897.1"/>
    <property type="gene ID" value="ENSONIG00000037274.1"/>
</dbReference>
<dbReference type="GO" id="GO:0005829">
    <property type="term" value="C:cytosol"/>
    <property type="evidence" value="ECO:0007669"/>
    <property type="project" value="TreeGrafter"/>
</dbReference>
<comment type="similarity">
    <text evidence="2">Belongs to the cystatin family.</text>
</comment>
<accession>A0A669CNL5</accession>
<dbReference type="SUPFAM" id="SSF54403">
    <property type="entry name" value="Cystatin/monellin"/>
    <property type="match status" value="2"/>
</dbReference>
<name>A0A669CNL5_ORENI</name>
<dbReference type="PANTHER" id="PTHR11414">
    <property type="entry name" value="CYSTATIN FAMILY MEMBER"/>
    <property type="match status" value="1"/>
</dbReference>
<keyword evidence="3" id="KW-0963">Cytoplasm</keyword>
<dbReference type="InterPro" id="IPR046350">
    <property type="entry name" value="Cystatin_sf"/>
</dbReference>
<evidence type="ECO:0000256" key="5">
    <source>
        <dbReference type="ARBA" id="ARBA00022704"/>
    </source>
</evidence>
<evidence type="ECO:0000256" key="6">
    <source>
        <dbReference type="SAM" id="SignalP"/>
    </source>
</evidence>
<feature type="domain" description="Cystatin" evidence="7">
    <location>
        <begin position="26"/>
        <end position="126"/>
    </location>
</feature>
<evidence type="ECO:0000313" key="8">
    <source>
        <dbReference type="Ensembl" id="ENSONIP00000049897.1"/>
    </source>
</evidence>
<evidence type="ECO:0000256" key="3">
    <source>
        <dbReference type="ARBA" id="ARBA00022490"/>
    </source>
</evidence>
<dbReference type="GeneTree" id="ENSGT00940000177936"/>
<evidence type="ECO:0000256" key="1">
    <source>
        <dbReference type="ARBA" id="ARBA00004496"/>
    </source>
</evidence>
<dbReference type="CDD" id="cd00042">
    <property type="entry name" value="CY"/>
    <property type="match status" value="2"/>
</dbReference>
<dbReference type="Proteomes" id="UP000005207">
    <property type="component" value="Linkage group LG9"/>
</dbReference>
<feature type="signal peptide" evidence="6">
    <location>
        <begin position="1"/>
        <end position="24"/>
    </location>
</feature>
<evidence type="ECO:0000259" key="7">
    <source>
        <dbReference type="SMART" id="SM00043"/>
    </source>
</evidence>
<dbReference type="InParanoid" id="A0A669CNL5"/>
<dbReference type="Gene3D" id="3.10.450.10">
    <property type="match status" value="2"/>
</dbReference>
<reference evidence="9" key="1">
    <citation type="submission" date="2012-01" db="EMBL/GenBank/DDBJ databases">
        <title>The Genome Sequence of Oreochromis niloticus (Nile Tilapia).</title>
        <authorList>
            <consortium name="Broad Institute Genome Assembly Team"/>
            <consortium name="Broad Institute Sequencing Platform"/>
            <person name="Di Palma F."/>
            <person name="Johnson J."/>
            <person name="Lander E.S."/>
            <person name="Lindblad-Toh K."/>
        </authorList>
    </citation>
    <scope>NUCLEOTIDE SEQUENCE [LARGE SCALE GENOMIC DNA]</scope>
</reference>
<organism evidence="8 9">
    <name type="scientific">Oreochromis niloticus</name>
    <name type="common">Nile tilapia</name>
    <name type="synonym">Tilapia nilotica</name>
    <dbReference type="NCBI Taxonomy" id="8128"/>
    <lineage>
        <taxon>Eukaryota</taxon>
        <taxon>Metazoa</taxon>
        <taxon>Chordata</taxon>
        <taxon>Craniata</taxon>
        <taxon>Vertebrata</taxon>
        <taxon>Euteleostomi</taxon>
        <taxon>Actinopterygii</taxon>
        <taxon>Neopterygii</taxon>
        <taxon>Teleostei</taxon>
        <taxon>Neoteleostei</taxon>
        <taxon>Acanthomorphata</taxon>
        <taxon>Ovalentaria</taxon>
        <taxon>Cichlomorphae</taxon>
        <taxon>Cichliformes</taxon>
        <taxon>Cichlidae</taxon>
        <taxon>African cichlids</taxon>
        <taxon>Pseudocrenilabrinae</taxon>
        <taxon>Oreochromini</taxon>
        <taxon>Oreochromis</taxon>
    </lineage>
</organism>
<keyword evidence="4" id="KW-0646">Protease inhibitor</keyword>
<feature type="chain" id="PRO_5025511924" evidence="6">
    <location>
        <begin position="25"/>
        <end position="161"/>
    </location>
</feature>
<evidence type="ECO:0000256" key="4">
    <source>
        <dbReference type="ARBA" id="ARBA00022690"/>
    </source>
</evidence>
<protein>
    <submittedName>
        <fullName evidence="8">Cystatin-B</fullName>
    </submittedName>
</protein>
<dbReference type="PRINTS" id="PR00295">
    <property type="entry name" value="STEFINA"/>
</dbReference>
<dbReference type="SMART" id="SM00043">
    <property type="entry name" value="CY"/>
    <property type="match status" value="1"/>
</dbReference>
<sequence>MRSLVNWRMFITFLVVFYQQNVVAVEMVGGLTEEKQADEAVQKICDAMKPLAEQKTGRNFEVFTAKSYKTQLVAGTNYFIKKTFRMADIKCGRSSGVKDADEKIQKICDEVKCQVEEKTNETYEVFKAVQYKSQPVQGVNYAIRVIYTVMLYMLRIINERK</sequence>
<comment type="subcellular location">
    <subcellularLocation>
        <location evidence="1">Cytoplasm</location>
    </subcellularLocation>
</comment>
<keyword evidence="5" id="KW-0789">Thiol protease inhibitor</keyword>
<gene>
    <name evidence="8" type="primary">LOC109203571</name>
</gene>
<keyword evidence="6" id="KW-0732">Signal</keyword>
<keyword evidence="9" id="KW-1185">Reference proteome</keyword>
<evidence type="ECO:0000256" key="2">
    <source>
        <dbReference type="ARBA" id="ARBA00009403"/>
    </source>
</evidence>
<proteinExistence type="inferred from homology"/>